<keyword evidence="1" id="KW-1133">Transmembrane helix</keyword>
<reference evidence="2 3" key="1">
    <citation type="submission" date="2016-02" db="EMBL/GenBank/DDBJ databases">
        <title>Corynebacterium glutamicum N24 whole genome sequencing project.</title>
        <authorList>
            <person name="Matsutani M."/>
            <person name="Nangtapong N."/>
            <person name="Yakushi T."/>
            <person name="Matsushita K."/>
        </authorList>
    </citation>
    <scope>NUCLEOTIDE SEQUENCE [LARGE SCALE GENOMIC DNA]</scope>
    <source>
        <strain evidence="2 3">N24</strain>
    </source>
</reference>
<evidence type="ECO:0000313" key="3">
    <source>
        <dbReference type="Proteomes" id="UP000218244"/>
    </source>
</evidence>
<dbReference type="RefSeq" id="WP_096456240.1">
    <property type="nucleotide sequence ID" value="NZ_AP017369.1"/>
</dbReference>
<feature type="transmembrane region" description="Helical" evidence="1">
    <location>
        <begin position="6"/>
        <end position="24"/>
    </location>
</feature>
<sequence>MDKLDVVAFIISIVAVFVTIFATYQTKKQMDFAQRDARANAVSGVVSALPSGVNSLDYVKRLSVSGFQGAKELGVDLCTLLEAYPSAHDDLRESLITTELSNWVVKPKSKRDISDLVGQLKISSKLREIKPVLDEALGDARDVYKSKFGVEKVRIVEEFEKSGVINSDDNYENQQRDDELERIRLKISKDTHLTLLMSICGEVIAHAQDGSWPRGSEHAFKEWLNEAADVWEARIEGTDVEPYLQQMGDELVMRYALPVYKYDAVRTFLGLSTVNELKVRLPAKNELLKFQQEE</sequence>
<evidence type="ECO:0000313" key="2">
    <source>
        <dbReference type="EMBL" id="BAU96037.1"/>
    </source>
</evidence>
<protein>
    <submittedName>
        <fullName evidence="2">Uncharacterized protein</fullName>
    </submittedName>
</protein>
<dbReference type="EMBL" id="AP017369">
    <property type="protein sequence ID" value="BAU96037.1"/>
    <property type="molecule type" value="Genomic_DNA"/>
</dbReference>
<organism evidence="2 3">
    <name type="scientific">Corynebacterium suranareeae</name>
    <dbReference type="NCBI Taxonomy" id="2506452"/>
    <lineage>
        <taxon>Bacteria</taxon>
        <taxon>Bacillati</taxon>
        <taxon>Actinomycetota</taxon>
        <taxon>Actinomycetes</taxon>
        <taxon>Mycobacteriales</taxon>
        <taxon>Corynebacteriaceae</taxon>
        <taxon>Corynebacterium</taxon>
    </lineage>
</organism>
<keyword evidence="1" id="KW-0472">Membrane</keyword>
<gene>
    <name evidence="2" type="ORF">N24_1775</name>
</gene>
<dbReference type="KEGG" id="csur:N24_1775"/>
<keyword evidence="3" id="KW-1185">Reference proteome</keyword>
<dbReference type="AlphaFoldDB" id="A0A160PPS3"/>
<keyword evidence="1" id="KW-0812">Transmembrane</keyword>
<name>A0A160PPS3_9CORY</name>
<accession>A0A160PPS3</accession>
<dbReference type="Proteomes" id="UP000218244">
    <property type="component" value="Chromosome"/>
</dbReference>
<proteinExistence type="predicted"/>
<evidence type="ECO:0000256" key="1">
    <source>
        <dbReference type="SAM" id="Phobius"/>
    </source>
</evidence>